<dbReference type="InterPro" id="IPR016977">
    <property type="entry name" value="ComGF"/>
</dbReference>
<gene>
    <name evidence="2" type="ORF">BTJ66_06740</name>
    <name evidence="3" type="ORF">MNY58_06835</name>
</gene>
<dbReference type="Pfam" id="PF15980">
    <property type="entry name" value="ComGF"/>
    <property type="match status" value="1"/>
</dbReference>
<evidence type="ECO:0000313" key="3">
    <source>
        <dbReference type="EMBL" id="UQW80331.1"/>
    </source>
</evidence>
<dbReference type="EMBL" id="CP093217">
    <property type="protein sequence ID" value="UQW80331.1"/>
    <property type="molecule type" value="Genomic_DNA"/>
</dbReference>
<organism evidence="2 4">
    <name type="scientific">Staphylococcus edaphicus</name>
    <dbReference type="NCBI Taxonomy" id="1955013"/>
    <lineage>
        <taxon>Bacteria</taxon>
        <taxon>Bacillati</taxon>
        <taxon>Bacillota</taxon>
        <taxon>Bacilli</taxon>
        <taxon>Bacillales</taxon>
        <taxon>Staphylococcaceae</taxon>
        <taxon>Staphylococcus</taxon>
    </lineage>
</organism>
<evidence type="ECO:0000256" key="1">
    <source>
        <dbReference type="SAM" id="Phobius"/>
    </source>
</evidence>
<dbReference type="EMBL" id="MRZN01000008">
    <property type="protein sequence ID" value="PHK49765.1"/>
    <property type="molecule type" value="Genomic_DNA"/>
</dbReference>
<keyword evidence="1" id="KW-1133">Transmembrane helix</keyword>
<proteinExistence type="predicted"/>
<dbReference type="AlphaFoldDB" id="A0A2C6WNW6"/>
<evidence type="ECO:0000313" key="4">
    <source>
        <dbReference type="Proteomes" id="UP000223828"/>
    </source>
</evidence>
<dbReference type="NCBIfam" id="NF041002">
    <property type="entry name" value="pilin_ComGF"/>
    <property type="match status" value="1"/>
</dbReference>
<evidence type="ECO:0000313" key="2">
    <source>
        <dbReference type="EMBL" id="PHK49765.1"/>
    </source>
</evidence>
<evidence type="ECO:0000313" key="5">
    <source>
        <dbReference type="Proteomes" id="UP001056588"/>
    </source>
</evidence>
<dbReference type="Proteomes" id="UP001056588">
    <property type="component" value="Chromosome"/>
</dbReference>
<reference evidence="4" key="2">
    <citation type="submission" date="2017-10" db="EMBL/GenBank/DDBJ databases">
        <title>Staphylococcus edaphicus sp. nov., isolated in Antarctica, harbouring mecC gene and genomic islands essential in adaptation to extreme environment.</title>
        <authorList>
            <person name="Pantucek R."/>
            <person name="Sedlacek I."/>
            <person name="Indrakova A."/>
            <person name="Vrbovska V."/>
            <person name="Maslanova I."/>
            <person name="Kovarovic V."/>
            <person name="Svec P."/>
            <person name="Kralova S."/>
            <person name="Kristofova L."/>
            <person name="Keklakova J."/>
            <person name="Petras P."/>
            <person name="Doskar J."/>
        </authorList>
    </citation>
    <scope>NUCLEOTIDE SEQUENCE [LARGE SCALE GENOMIC DNA]</scope>
    <source>
        <strain evidence="4">CCM 5085</strain>
    </source>
</reference>
<reference evidence="2" key="1">
    <citation type="journal article" date="2017" name="Appl. Environ. Microbiol.">
        <title>Staphylococcus edaphicus sp. nov., isolated in Antarctica, harbours mecC gene and genomic islands with suspected role in adaptation to extreme environment.</title>
        <authorList>
            <person name="Pantucek R."/>
            <person name="Sedlacek I."/>
            <person name="Indrakova A."/>
            <person name="Vrbovska V."/>
            <person name="Maslanova I."/>
            <person name="Kovarovic V."/>
            <person name="Svec P."/>
            <person name="Kralova S."/>
            <person name="Kristofova L."/>
            <person name="Keklakova J."/>
            <person name="Petras P."/>
            <person name="Doskar J."/>
        </authorList>
    </citation>
    <scope>NUCLEOTIDE SEQUENCE</scope>
    <source>
        <strain evidence="2">CCM 8730</strain>
    </source>
</reference>
<feature type="transmembrane region" description="Helical" evidence="1">
    <location>
        <begin position="12"/>
        <end position="35"/>
    </location>
</feature>
<reference evidence="2" key="3">
    <citation type="submission" date="2017-10" db="EMBL/GenBank/DDBJ databases">
        <authorList>
            <person name="Vrbovska V."/>
            <person name="Kovarovic V."/>
            <person name="Indrakova A."/>
        </authorList>
    </citation>
    <scope>NUCLEOTIDE SEQUENCE</scope>
    <source>
        <strain evidence="2">CCM 8730</strain>
    </source>
</reference>
<keyword evidence="5" id="KW-1185">Reference proteome</keyword>
<name>A0A2C6WNW6_9STAP</name>
<reference evidence="3" key="4">
    <citation type="submission" date="2022-03" db="EMBL/GenBank/DDBJ databases">
        <title>Complete Genome Sequence of Staphylococcus edaphicus strain CCM 8731.</title>
        <authorList>
            <person name="Rimmer C.O."/>
            <person name="Thomas J.C."/>
        </authorList>
    </citation>
    <scope>NUCLEOTIDE SEQUENCE</scope>
    <source>
        <strain evidence="3">CCM 8731</strain>
    </source>
</reference>
<sequence length="147" mass="17137">MKNVSLNSLKAFTYIELLFSLFICILILSILPTLFKTTGNLNEQIMNSQEIDLAFFSRDFTQDLIQDDAYIDVNQSNHQRVVIKNKHKSIVYQFVNKKIIKTINGKGNITLLYKVGSAKFKIINDKYIVIYLKILEKGNYYEKKLIF</sequence>
<accession>A0A2C6WNW6</accession>
<dbReference type="OrthoDB" id="2413190at2"/>
<dbReference type="Proteomes" id="UP000223828">
    <property type="component" value="Unassembled WGS sequence"/>
</dbReference>
<keyword evidence="1" id="KW-0812">Transmembrane</keyword>
<keyword evidence="1" id="KW-0472">Membrane</keyword>
<protein>
    <submittedName>
        <fullName evidence="2 3">Competence protein</fullName>
    </submittedName>
</protein>
<dbReference type="RefSeq" id="WP_099090205.1">
    <property type="nucleotide sequence ID" value="NZ_CP093217.1"/>
</dbReference>